<gene>
    <name evidence="1" type="ORF">DFH08DRAFT_693964</name>
</gene>
<evidence type="ECO:0000313" key="2">
    <source>
        <dbReference type="Proteomes" id="UP001218218"/>
    </source>
</evidence>
<keyword evidence="2" id="KW-1185">Reference proteome</keyword>
<proteinExistence type="predicted"/>
<comment type="caution">
    <text evidence="1">The sequence shown here is derived from an EMBL/GenBank/DDBJ whole genome shotgun (WGS) entry which is preliminary data.</text>
</comment>
<feature type="non-terminal residue" evidence="1">
    <location>
        <position position="1"/>
    </location>
</feature>
<name>A0AAD7A9I1_9AGAR</name>
<organism evidence="1 2">
    <name type="scientific">Mycena albidolilacea</name>
    <dbReference type="NCBI Taxonomy" id="1033008"/>
    <lineage>
        <taxon>Eukaryota</taxon>
        <taxon>Fungi</taxon>
        <taxon>Dikarya</taxon>
        <taxon>Basidiomycota</taxon>
        <taxon>Agaricomycotina</taxon>
        <taxon>Agaricomycetes</taxon>
        <taxon>Agaricomycetidae</taxon>
        <taxon>Agaricales</taxon>
        <taxon>Marasmiineae</taxon>
        <taxon>Mycenaceae</taxon>
        <taxon>Mycena</taxon>
    </lineage>
</organism>
<accession>A0AAD7A9I1</accession>
<reference evidence="1" key="1">
    <citation type="submission" date="2023-03" db="EMBL/GenBank/DDBJ databases">
        <title>Massive genome expansion in bonnet fungi (Mycena s.s.) driven by repeated elements and novel gene families across ecological guilds.</title>
        <authorList>
            <consortium name="Lawrence Berkeley National Laboratory"/>
            <person name="Harder C.B."/>
            <person name="Miyauchi S."/>
            <person name="Viragh M."/>
            <person name="Kuo A."/>
            <person name="Thoen E."/>
            <person name="Andreopoulos B."/>
            <person name="Lu D."/>
            <person name="Skrede I."/>
            <person name="Drula E."/>
            <person name="Henrissat B."/>
            <person name="Morin E."/>
            <person name="Kohler A."/>
            <person name="Barry K."/>
            <person name="LaButti K."/>
            <person name="Morin E."/>
            <person name="Salamov A."/>
            <person name="Lipzen A."/>
            <person name="Mereny Z."/>
            <person name="Hegedus B."/>
            <person name="Baldrian P."/>
            <person name="Stursova M."/>
            <person name="Weitz H."/>
            <person name="Taylor A."/>
            <person name="Grigoriev I.V."/>
            <person name="Nagy L.G."/>
            <person name="Martin F."/>
            <person name="Kauserud H."/>
        </authorList>
    </citation>
    <scope>NUCLEOTIDE SEQUENCE</scope>
    <source>
        <strain evidence="1">CBHHK002</strain>
    </source>
</reference>
<evidence type="ECO:0000313" key="1">
    <source>
        <dbReference type="EMBL" id="KAJ7352563.1"/>
    </source>
</evidence>
<dbReference type="Proteomes" id="UP001218218">
    <property type="component" value="Unassembled WGS sequence"/>
</dbReference>
<dbReference type="EMBL" id="JARIHO010000012">
    <property type="protein sequence ID" value="KAJ7352563.1"/>
    <property type="molecule type" value="Genomic_DNA"/>
</dbReference>
<dbReference type="AlphaFoldDB" id="A0AAD7A9I1"/>
<sequence>GGDWSMLVKVYMDFKAVCGYQDTGPQIDGKDKPAEVGAWIKSGRKWGSPPELANMGKLGQKGSFVDNWWRWWRSLQPPERVWMGGMLSWVDDMTWGKLPRMYGRNGFMQIMICLLWWGQEVHRQAQTDSGWASAVGCVEHVLRHFVQENLAQ</sequence>
<protein>
    <submittedName>
        <fullName evidence="1">Uncharacterized protein</fullName>
    </submittedName>
</protein>